<dbReference type="InterPro" id="IPR011701">
    <property type="entry name" value="MFS"/>
</dbReference>
<feature type="transmembrane region" description="Helical" evidence="7">
    <location>
        <begin position="91"/>
        <end position="112"/>
    </location>
</feature>
<feature type="transmembrane region" description="Helical" evidence="7">
    <location>
        <begin position="158"/>
        <end position="179"/>
    </location>
</feature>
<feature type="transmembrane region" description="Helical" evidence="7">
    <location>
        <begin position="185"/>
        <end position="205"/>
    </location>
</feature>
<dbReference type="InterPro" id="IPR036259">
    <property type="entry name" value="MFS_trans_sf"/>
</dbReference>
<evidence type="ECO:0000256" key="5">
    <source>
        <dbReference type="ARBA" id="ARBA00022989"/>
    </source>
</evidence>
<evidence type="ECO:0000256" key="7">
    <source>
        <dbReference type="SAM" id="Phobius"/>
    </source>
</evidence>
<evidence type="ECO:0000313" key="8">
    <source>
        <dbReference type="EMBL" id="BCZ47741.1"/>
    </source>
</evidence>
<keyword evidence="2" id="KW-0813">Transport</keyword>
<name>A0ABM7T6U8_9CLOT</name>
<feature type="transmembrane region" description="Helical" evidence="7">
    <location>
        <begin position="328"/>
        <end position="351"/>
    </location>
</feature>
<keyword evidence="3" id="KW-1003">Cell membrane</keyword>
<feature type="transmembrane region" description="Helical" evidence="7">
    <location>
        <begin position="415"/>
        <end position="434"/>
    </location>
</feature>
<reference evidence="9" key="1">
    <citation type="submission" date="2021-07" db="EMBL/GenBank/DDBJ databases">
        <title>Complete genome sequencing of a Clostridium isolate.</title>
        <authorList>
            <person name="Ueki A."/>
            <person name="Tonouchi A."/>
        </authorList>
    </citation>
    <scope>NUCLEOTIDE SEQUENCE [LARGE SCALE GENOMIC DNA]</scope>
    <source>
        <strain evidence="9">C5S11</strain>
    </source>
</reference>
<dbReference type="Proteomes" id="UP000824633">
    <property type="component" value="Chromosome"/>
</dbReference>
<keyword evidence="6 7" id="KW-0472">Membrane</keyword>
<feature type="transmembrane region" description="Helical" evidence="7">
    <location>
        <begin position="59"/>
        <end position="79"/>
    </location>
</feature>
<dbReference type="PANTHER" id="PTHR43266">
    <property type="entry name" value="MACROLIDE-EFFLUX PROTEIN"/>
    <property type="match status" value="1"/>
</dbReference>
<dbReference type="Pfam" id="PF07690">
    <property type="entry name" value="MFS_1"/>
    <property type="match status" value="1"/>
</dbReference>
<evidence type="ECO:0000256" key="6">
    <source>
        <dbReference type="ARBA" id="ARBA00023136"/>
    </source>
</evidence>
<feature type="transmembrane region" description="Helical" evidence="7">
    <location>
        <begin position="372"/>
        <end position="395"/>
    </location>
</feature>
<sequence>MKIKNIHKLKRIKDLQQLEILKELKNFLILWSSQSLSQFGSSMTSFSLIVWAFEKQDSVLSISMLMICSLLPSILLSFLAGTFIDKWNKKLIMIISDTIAAICSVFVLILLFNNRLEISYLYIINVILGIMNAFQSPASSVAVTMIVPKRHYIKISGLQSLSSSMVTTFTPLVATSIYAFGGTKVILFIDLSTFFVAFIALLFCVKIPDYVAYKKKQKLSTLADCLDGVSYIFNNKSILHLIIFMGFVNLIASIYNCNLTPMILARTDNNKIILGVITSFVGIGGVIGSILFTIKKTSKSKVNTIFNSITFSFLICNTLLGIGGNAYIWSFAVLAGHIAVPFLTGNVEVLMRTKVPIEIQGRVFSARNTIQYATIPIGYILGGILADKCFEPIMASNSYLKQILSMIVGSGKGSGISIIFIIIGITGFAVCCMFRRNKYIKALDD</sequence>
<dbReference type="Gene3D" id="1.20.1250.20">
    <property type="entry name" value="MFS general substrate transporter like domains"/>
    <property type="match status" value="1"/>
</dbReference>
<feature type="transmembrane region" description="Helical" evidence="7">
    <location>
        <begin position="272"/>
        <end position="292"/>
    </location>
</feature>
<evidence type="ECO:0000256" key="4">
    <source>
        <dbReference type="ARBA" id="ARBA00022692"/>
    </source>
</evidence>
<keyword evidence="4 7" id="KW-0812">Transmembrane</keyword>
<evidence type="ECO:0000313" key="9">
    <source>
        <dbReference type="Proteomes" id="UP000824633"/>
    </source>
</evidence>
<organism evidence="8 9">
    <name type="scientific">Clostridium gelidum</name>
    <dbReference type="NCBI Taxonomy" id="704125"/>
    <lineage>
        <taxon>Bacteria</taxon>
        <taxon>Bacillati</taxon>
        <taxon>Bacillota</taxon>
        <taxon>Clostridia</taxon>
        <taxon>Eubacteriales</taxon>
        <taxon>Clostridiaceae</taxon>
        <taxon>Clostridium</taxon>
    </lineage>
</organism>
<dbReference type="RefSeq" id="WP_224034062.1">
    <property type="nucleotide sequence ID" value="NZ_AP024849.1"/>
</dbReference>
<accession>A0ABM7T6U8</accession>
<evidence type="ECO:0000256" key="1">
    <source>
        <dbReference type="ARBA" id="ARBA00004651"/>
    </source>
</evidence>
<keyword evidence="5 7" id="KW-1133">Transmembrane helix</keyword>
<evidence type="ECO:0000256" key="3">
    <source>
        <dbReference type="ARBA" id="ARBA00022475"/>
    </source>
</evidence>
<dbReference type="CDD" id="cd06173">
    <property type="entry name" value="MFS_MefA_like"/>
    <property type="match status" value="1"/>
</dbReference>
<keyword evidence="9" id="KW-1185">Reference proteome</keyword>
<dbReference type="SUPFAM" id="SSF103473">
    <property type="entry name" value="MFS general substrate transporter"/>
    <property type="match status" value="1"/>
</dbReference>
<proteinExistence type="predicted"/>
<dbReference type="PANTHER" id="PTHR43266:SF2">
    <property type="entry name" value="MAJOR FACILITATOR SUPERFAMILY (MFS) PROFILE DOMAIN-CONTAINING PROTEIN"/>
    <property type="match status" value="1"/>
</dbReference>
<feature type="transmembrane region" description="Helical" evidence="7">
    <location>
        <begin position="238"/>
        <end position="256"/>
    </location>
</feature>
<protein>
    <recommendedName>
        <fullName evidence="10">MFS transporter</fullName>
    </recommendedName>
</protein>
<dbReference type="EMBL" id="AP024849">
    <property type="protein sequence ID" value="BCZ47741.1"/>
    <property type="molecule type" value="Genomic_DNA"/>
</dbReference>
<gene>
    <name evidence="8" type="ORF">psyc5s11_38080</name>
</gene>
<evidence type="ECO:0008006" key="10">
    <source>
        <dbReference type="Google" id="ProtNLM"/>
    </source>
</evidence>
<comment type="subcellular location">
    <subcellularLocation>
        <location evidence="1">Cell membrane</location>
        <topology evidence="1">Multi-pass membrane protein</topology>
    </subcellularLocation>
</comment>
<feature type="transmembrane region" description="Helical" evidence="7">
    <location>
        <begin position="118"/>
        <end position="146"/>
    </location>
</feature>
<evidence type="ECO:0000256" key="2">
    <source>
        <dbReference type="ARBA" id="ARBA00022448"/>
    </source>
</evidence>